<proteinExistence type="predicted"/>
<sequence length="210" mass="23366">CERSGSASSYVRRWPCRPASPRASATPRPAGHAAPCSTRRQMRQRPSRLRLRRPRPCPPSPCRPRPAHRPPPTRCIRRRCPRGRLSQTCRRCLAAPGRSSGCGRRSSLRRSSRSPWRPRAARRWSAAGPPGRPRAVAGCNSPPRPLSTSTRRRPPAVATATSPASRPGISARARCFSTNPAARSRRGCGRPAAPWRASWRSRARRSRWRA</sequence>
<feature type="compositionally biased region" description="Pro residues" evidence="1">
    <location>
        <begin position="56"/>
        <end position="73"/>
    </location>
</feature>
<organism evidence="2">
    <name type="scientific">uncultured Microvirga sp</name>
    <dbReference type="NCBI Taxonomy" id="412392"/>
    <lineage>
        <taxon>Bacteria</taxon>
        <taxon>Pseudomonadati</taxon>
        <taxon>Pseudomonadota</taxon>
        <taxon>Alphaproteobacteria</taxon>
        <taxon>Hyphomicrobiales</taxon>
        <taxon>Methylobacteriaceae</taxon>
        <taxon>Microvirga</taxon>
        <taxon>environmental samples</taxon>
    </lineage>
</organism>
<dbReference type="AlphaFoldDB" id="A0A6J4MPI1"/>
<feature type="compositionally biased region" description="Low complexity" evidence="1">
    <location>
        <begin position="12"/>
        <end position="30"/>
    </location>
</feature>
<feature type="non-terminal residue" evidence="2">
    <location>
        <position position="210"/>
    </location>
</feature>
<feature type="non-terminal residue" evidence="2">
    <location>
        <position position="1"/>
    </location>
</feature>
<evidence type="ECO:0000313" key="2">
    <source>
        <dbReference type="EMBL" id="CAA9365174.1"/>
    </source>
</evidence>
<feature type="compositionally biased region" description="Basic residues" evidence="1">
    <location>
        <begin position="199"/>
        <end position="210"/>
    </location>
</feature>
<feature type="compositionally biased region" description="Low complexity" evidence="1">
    <location>
        <begin position="95"/>
        <end position="105"/>
    </location>
</feature>
<feature type="region of interest" description="Disordered" evidence="1">
    <location>
        <begin position="95"/>
        <end position="210"/>
    </location>
</feature>
<reference evidence="2" key="1">
    <citation type="submission" date="2020-02" db="EMBL/GenBank/DDBJ databases">
        <authorList>
            <person name="Meier V. D."/>
        </authorList>
    </citation>
    <scope>NUCLEOTIDE SEQUENCE</scope>
    <source>
        <strain evidence="2">AVDCRST_MAG90</strain>
    </source>
</reference>
<evidence type="ECO:0000256" key="1">
    <source>
        <dbReference type="SAM" id="MobiDB-lite"/>
    </source>
</evidence>
<feature type="compositionally biased region" description="Low complexity" evidence="1">
    <location>
        <begin position="113"/>
        <end position="138"/>
    </location>
</feature>
<name>A0A6J4MPI1_9HYPH</name>
<protein>
    <submittedName>
        <fullName evidence="2">Uncharacterized protein</fullName>
    </submittedName>
</protein>
<accession>A0A6J4MPI1</accession>
<dbReference type="EMBL" id="CADCUC010000707">
    <property type="protein sequence ID" value="CAA9365174.1"/>
    <property type="molecule type" value="Genomic_DNA"/>
</dbReference>
<feature type="compositionally biased region" description="Basic residues" evidence="1">
    <location>
        <begin position="40"/>
        <end position="55"/>
    </location>
</feature>
<feature type="region of interest" description="Disordered" evidence="1">
    <location>
        <begin position="1"/>
        <end position="77"/>
    </location>
</feature>
<feature type="compositionally biased region" description="Low complexity" evidence="1">
    <location>
        <begin position="155"/>
        <end position="167"/>
    </location>
</feature>
<gene>
    <name evidence="2" type="ORF">AVDCRST_MAG90-3336</name>
</gene>